<dbReference type="GO" id="GO:0005886">
    <property type="term" value="C:plasma membrane"/>
    <property type="evidence" value="ECO:0007669"/>
    <property type="project" value="TreeGrafter"/>
</dbReference>
<dbReference type="PROSITE" id="PS50893">
    <property type="entry name" value="ABC_TRANSPORTER_2"/>
    <property type="match status" value="1"/>
</dbReference>
<sequence length="223" mass="24812">MENILKLENIGFRYGDKPVLRQINYSFEPGKIYGIVGKSGSGKTTLLSVMSGLAEPSEGRILCRGEDLTARDKYIYRSRDIGVIFQNFNLLTKLTAAENVELSLELSLRSAGQKADPKELYSRAYGCLREVGLGQEEADRRVLKLSGGQQQRVAIARALSYNPECILADEPTGNLDEHTQKEIMEIFRRLADSGKCVIIVTHSSYVAGSADRCIELQQINHLQ</sequence>
<dbReference type="OrthoDB" id="9802264at2"/>
<evidence type="ECO:0000256" key="2">
    <source>
        <dbReference type="ARBA" id="ARBA00022448"/>
    </source>
</evidence>
<dbReference type="InterPro" id="IPR003439">
    <property type="entry name" value="ABC_transporter-like_ATP-bd"/>
</dbReference>
<dbReference type="AlphaFoldDB" id="A0A1I7HH78"/>
<reference evidence="6 7" key="1">
    <citation type="submission" date="2016-10" db="EMBL/GenBank/DDBJ databases">
        <authorList>
            <person name="de Groot N.N."/>
        </authorList>
    </citation>
    <scope>NUCLEOTIDE SEQUENCE [LARGE SCALE GENOMIC DNA]</scope>
    <source>
        <strain evidence="6 7">KHGC13</strain>
    </source>
</reference>
<proteinExistence type="inferred from homology"/>
<keyword evidence="2" id="KW-0813">Transport</keyword>
<dbReference type="SMART" id="SM00382">
    <property type="entry name" value="AAA"/>
    <property type="match status" value="1"/>
</dbReference>
<evidence type="ECO:0000313" key="7">
    <source>
        <dbReference type="Proteomes" id="UP000198817"/>
    </source>
</evidence>
<evidence type="ECO:0000256" key="3">
    <source>
        <dbReference type="ARBA" id="ARBA00022741"/>
    </source>
</evidence>
<evidence type="ECO:0000256" key="1">
    <source>
        <dbReference type="ARBA" id="ARBA00005417"/>
    </source>
</evidence>
<dbReference type="Gene3D" id="3.40.50.300">
    <property type="entry name" value="P-loop containing nucleotide triphosphate hydrolases"/>
    <property type="match status" value="1"/>
</dbReference>
<dbReference type="Pfam" id="PF00005">
    <property type="entry name" value="ABC_tran"/>
    <property type="match status" value="1"/>
</dbReference>
<organism evidence="6 7">
    <name type="scientific">Eubacterium pyruvativorans</name>
    <dbReference type="NCBI Taxonomy" id="155865"/>
    <lineage>
        <taxon>Bacteria</taxon>
        <taxon>Bacillati</taxon>
        <taxon>Bacillota</taxon>
        <taxon>Clostridia</taxon>
        <taxon>Eubacteriales</taxon>
        <taxon>Eubacteriaceae</taxon>
        <taxon>Eubacterium</taxon>
    </lineage>
</organism>
<protein>
    <submittedName>
        <fullName evidence="6">Putative ABC transport system ATP-binding protein</fullName>
    </submittedName>
</protein>
<dbReference type="CDD" id="cd03255">
    <property type="entry name" value="ABC_MJ0796_LolCDE_FtsE"/>
    <property type="match status" value="1"/>
</dbReference>
<gene>
    <name evidence="6" type="ORF">SAMN05216508_11712</name>
</gene>
<dbReference type="InterPro" id="IPR003593">
    <property type="entry name" value="AAA+_ATPase"/>
</dbReference>
<dbReference type="EMBL" id="FPBT01000017">
    <property type="protein sequence ID" value="SFU60104.1"/>
    <property type="molecule type" value="Genomic_DNA"/>
</dbReference>
<dbReference type="PANTHER" id="PTHR24220">
    <property type="entry name" value="IMPORT ATP-BINDING PROTEIN"/>
    <property type="match status" value="1"/>
</dbReference>
<dbReference type="RefSeq" id="WP_090471534.1">
    <property type="nucleotide sequence ID" value="NZ_FOWF01000018.1"/>
</dbReference>
<dbReference type="PROSITE" id="PS00211">
    <property type="entry name" value="ABC_TRANSPORTER_1"/>
    <property type="match status" value="1"/>
</dbReference>
<evidence type="ECO:0000256" key="4">
    <source>
        <dbReference type="ARBA" id="ARBA00022840"/>
    </source>
</evidence>
<keyword evidence="3" id="KW-0547">Nucleotide-binding</keyword>
<accession>A0A1I7HH78</accession>
<dbReference type="InterPro" id="IPR027417">
    <property type="entry name" value="P-loop_NTPase"/>
</dbReference>
<dbReference type="InterPro" id="IPR017911">
    <property type="entry name" value="MacB-like_ATP-bd"/>
</dbReference>
<keyword evidence="7" id="KW-1185">Reference proteome</keyword>
<comment type="similarity">
    <text evidence="1">Belongs to the ABC transporter superfamily.</text>
</comment>
<dbReference type="GO" id="GO:0016887">
    <property type="term" value="F:ATP hydrolysis activity"/>
    <property type="evidence" value="ECO:0007669"/>
    <property type="project" value="InterPro"/>
</dbReference>
<dbReference type="GO" id="GO:0022857">
    <property type="term" value="F:transmembrane transporter activity"/>
    <property type="evidence" value="ECO:0007669"/>
    <property type="project" value="TreeGrafter"/>
</dbReference>
<dbReference type="SUPFAM" id="SSF52540">
    <property type="entry name" value="P-loop containing nucleoside triphosphate hydrolases"/>
    <property type="match status" value="1"/>
</dbReference>
<evidence type="ECO:0000259" key="5">
    <source>
        <dbReference type="PROSITE" id="PS50893"/>
    </source>
</evidence>
<name>A0A1I7HH78_9FIRM</name>
<dbReference type="Proteomes" id="UP000198817">
    <property type="component" value="Unassembled WGS sequence"/>
</dbReference>
<dbReference type="InterPro" id="IPR015854">
    <property type="entry name" value="ABC_transpr_LolD-like"/>
</dbReference>
<dbReference type="GO" id="GO:0005524">
    <property type="term" value="F:ATP binding"/>
    <property type="evidence" value="ECO:0007669"/>
    <property type="project" value="UniProtKB-KW"/>
</dbReference>
<feature type="domain" description="ABC transporter" evidence="5">
    <location>
        <begin position="5"/>
        <end position="222"/>
    </location>
</feature>
<dbReference type="PANTHER" id="PTHR24220:SF689">
    <property type="entry name" value="LIPOPROTEIN-RELEASING SYSTEM ATP-BINDING PROTEIN LOLD"/>
    <property type="match status" value="1"/>
</dbReference>
<dbReference type="STRING" id="155865.SAMN05216515_11819"/>
<evidence type="ECO:0000313" key="6">
    <source>
        <dbReference type="EMBL" id="SFU60104.1"/>
    </source>
</evidence>
<dbReference type="InterPro" id="IPR017871">
    <property type="entry name" value="ABC_transporter-like_CS"/>
</dbReference>
<keyword evidence="4 6" id="KW-0067">ATP-binding</keyword>